<comment type="caution">
    <text evidence="2">The sequence shown here is derived from an EMBL/GenBank/DDBJ whole genome shotgun (WGS) entry which is preliminary data.</text>
</comment>
<dbReference type="Gene3D" id="3.40.50.300">
    <property type="entry name" value="P-loop containing nucleotide triphosphate hydrolases"/>
    <property type="match status" value="1"/>
</dbReference>
<dbReference type="PANTHER" id="PTHR32182">
    <property type="entry name" value="DNA REPLICATION AND REPAIR PROTEIN RECF"/>
    <property type="match status" value="1"/>
</dbReference>
<dbReference type="InterPro" id="IPR027417">
    <property type="entry name" value="P-loop_NTPase"/>
</dbReference>
<dbReference type="OrthoDB" id="174137at2"/>
<keyword evidence="1" id="KW-0175">Coiled coil</keyword>
<reference evidence="2 3" key="1">
    <citation type="journal article" date="2017" name="Genome Announc.">
        <title>Draft Genome Sequence of a Sporulating and Motile Strain of Lachnotalea glycerini Isolated from Water in Quebec City, Canada.</title>
        <authorList>
            <person name="Maheux A.F."/>
            <person name="Boudreau D.K."/>
            <person name="Berube E."/>
            <person name="Boissinot M."/>
            <person name="Raymond F."/>
            <person name="Brodeur S."/>
            <person name="Corbeil J."/>
            <person name="Isabel S."/>
            <person name="Omar R.F."/>
            <person name="Bergeron M.G."/>
        </authorList>
    </citation>
    <scope>NUCLEOTIDE SEQUENCE [LARGE SCALE GENOMIC DNA]</scope>
    <source>
        <strain evidence="2 3">CCRI-19302</strain>
    </source>
</reference>
<feature type="coiled-coil region" evidence="1">
    <location>
        <begin position="411"/>
        <end position="463"/>
    </location>
</feature>
<feature type="coiled-coil region" evidence="1">
    <location>
        <begin position="250"/>
        <end position="277"/>
    </location>
</feature>
<gene>
    <name evidence="2" type="ORF">CG710_011750</name>
</gene>
<protein>
    <submittedName>
        <fullName evidence="2">Chromosome segregation protein SMC</fullName>
    </submittedName>
</protein>
<keyword evidence="3" id="KW-1185">Reference proteome</keyword>
<dbReference type="GO" id="GO:0000731">
    <property type="term" value="P:DNA synthesis involved in DNA repair"/>
    <property type="evidence" value="ECO:0007669"/>
    <property type="project" value="TreeGrafter"/>
</dbReference>
<name>A0A371JEE0_9FIRM</name>
<dbReference type="Pfam" id="PF13558">
    <property type="entry name" value="SbcC_Walker_B"/>
    <property type="match status" value="1"/>
</dbReference>
<dbReference type="Proteomes" id="UP000216411">
    <property type="component" value="Unassembled WGS sequence"/>
</dbReference>
<dbReference type="AlphaFoldDB" id="A0A371JEE0"/>
<evidence type="ECO:0000313" key="3">
    <source>
        <dbReference type="Proteomes" id="UP000216411"/>
    </source>
</evidence>
<dbReference type="Pfam" id="PF13555">
    <property type="entry name" value="AAA_29"/>
    <property type="match status" value="1"/>
</dbReference>
<evidence type="ECO:0000256" key="1">
    <source>
        <dbReference type="SAM" id="Coils"/>
    </source>
</evidence>
<evidence type="ECO:0000313" key="2">
    <source>
        <dbReference type="EMBL" id="RDY31046.1"/>
    </source>
</evidence>
<feature type="coiled-coil region" evidence="1">
    <location>
        <begin position="324"/>
        <end position="354"/>
    </location>
</feature>
<organism evidence="2 3">
    <name type="scientific">Lachnotalea glycerini</name>
    <dbReference type="NCBI Taxonomy" id="1763509"/>
    <lineage>
        <taxon>Bacteria</taxon>
        <taxon>Bacillati</taxon>
        <taxon>Bacillota</taxon>
        <taxon>Clostridia</taxon>
        <taxon>Lachnospirales</taxon>
        <taxon>Lachnospiraceae</taxon>
        <taxon>Lachnotalea</taxon>
    </lineage>
</organism>
<proteinExistence type="predicted"/>
<dbReference type="GO" id="GO:0006302">
    <property type="term" value="P:double-strand break repair"/>
    <property type="evidence" value="ECO:0007669"/>
    <property type="project" value="TreeGrafter"/>
</dbReference>
<dbReference type="PANTHER" id="PTHR32182:SF22">
    <property type="entry name" value="ATP-DEPENDENT ENDONUCLEASE, OLD FAMILY-RELATED"/>
    <property type="match status" value="1"/>
</dbReference>
<dbReference type="EMBL" id="NOKA02000023">
    <property type="protein sequence ID" value="RDY31046.1"/>
    <property type="molecule type" value="Genomic_DNA"/>
</dbReference>
<accession>A0A371JEE0</accession>
<sequence>MQKKYETLLHNIRKVRRRKMTAFQGMTRMCLNNWHYINKKVLSFSTGINFFTGHSGSGKSTVLDALQLLLYADTNGRGFFNKAAKDDSDRTLMEYLRGMKVVSENDEAGYLRNQNFSTTIVLEFKNMEKDEYQCVGIIFDIDVPANDAERMFFWHKGRLPVNNYRQSDRPMSIRELKEWLNGQYEKEQWDYSRTNEKFRAKLYETYLGGLDDKKFPSLFKKAIPFRMNMRLEDFVKNYICMEKNIHIEDMQDSVIQYVRLRRRLEDTRREILKLEEIHNQYEDFQKRWKQSQQYQYQIDKLDIYTIEQRMEEIAQKQGVYQGDLDGMEERIKAVEEEIEQLQKQRDEVMIAIENSGYTHLETELRSMNQLLEFLNSSKVKYDKIAKGLEGWLDMGFLSDEIKLYIEGFISYQTNSNQLSQMQSALKKARDNLQRDRDDVEEKLKTLQKESLELYEEMKELQAGKKAYPAYINEARELLKEQLKERFDKEIEVHIVADLLEVKEDLWRNAVEGYMGNNKLSLIVSPKYAKAAIEIYHTMDVKKYYKVSVIDSERVMKASKPVLDNSLANEVLSEVDYAKAYVDYLMGSVIKCENTEQLRQNKSAVTMDCLLYHNYKIQHMNPRNYTDFAYIGKNVIEQRMIRLNKRLNSIKEEKSPYSELLREYKEMLAFEPLQDDLEVYEKYLLDIKQMKPRQVEKESLKIKIEGLKEKDIGEWKAKKDLLEQQLKAKITQKEHFIVEQRSKTKALIDFKEERTMLTGELMIKEKDFVKDERQEESFQELIRQKSGERPERLKNWLMNKKFSVDSSANAEYEKLIHIRENYQREYSFRGYSTTGRDNKDFEELLNKLKSDKLQEFSEKAASQARTAIHHFKTDFIYKIRDSIKEAMQQKDELNKILSSSDFGKEKYRFIITKNKGEDGKFYNMFMDENLEVNPMQLSNHMENQLDLFSKGHTENYGELINELIEIFMPPENCDTKELEEARFHMEKYADYRTYLSFDMEQLIDGMPPMRLSKMLSKNSGGEGQNPLYIALLASFAQIYKIHTKENSRRNPTIRLVVLDEAFSKMDGEKVGSCVELIRKMGFQAIISATNDKLQNYVDYVDKTFVFANPNKNHISIQPFEKSEFQKLLNISN</sequence>
<dbReference type="SUPFAM" id="SSF52540">
    <property type="entry name" value="P-loop containing nucleoside triphosphate hydrolases"/>
    <property type="match status" value="1"/>
</dbReference>